<gene>
    <name evidence="8" type="ORF">BD324DRAFT_630031</name>
</gene>
<evidence type="ECO:0000256" key="2">
    <source>
        <dbReference type="ARBA" id="ARBA00022723"/>
    </source>
</evidence>
<keyword evidence="2" id="KW-0479">Metal-binding</keyword>
<keyword evidence="3" id="KW-0223">Dioxygenase</keyword>
<dbReference type="GO" id="GO:0005737">
    <property type="term" value="C:cytoplasm"/>
    <property type="evidence" value="ECO:0007669"/>
    <property type="project" value="TreeGrafter"/>
</dbReference>
<dbReference type="InterPro" id="IPR003819">
    <property type="entry name" value="TauD/TfdA-like"/>
</dbReference>
<comment type="caution">
    <text evidence="8">The sequence shown here is derived from an EMBL/GenBank/DDBJ whole genome shotgun (WGS) entry which is preliminary data.</text>
</comment>
<feature type="compositionally biased region" description="Low complexity" evidence="6">
    <location>
        <begin position="24"/>
        <end position="38"/>
    </location>
</feature>
<dbReference type="Gene3D" id="3.60.130.10">
    <property type="entry name" value="Clavaminate synthase-like"/>
    <property type="match status" value="1"/>
</dbReference>
<comment type="similarity">
    <text evidence="1">Belongs to the TfdA dioxygenase family.</text>
</comment>
<feature type="region of interest" description="Disordered" evidence="6">
    <location>
        <begin position="1"/>
        <end position="39"/>
    </location>
</feature>
<dbReference type="EMBL" id="NBSH01000009">
    <property type="protein sequence ID" value="ORX36063.1"/>
    <property type="molecule type" value="Genomic_DNA"/>
</dbReference>
<organism evidence="8 9">
    <name type="scientific">Kockovaella imperatae</name>
    <dbReference type="NCBI Taxonomy" id="4999"/>
    <lineage>
        <taxon>Eukaryota</taxon>
        <taxon>Fungi</taxon>
        <taxon>Dikarya</taxon>
        <taxon>Basidiomycota</taxon>
        <taxon>Agaricomycotina</taxon>
        <taxon>Tremellomycetes</taxon>
        <taxon>Tremellales</taxon>
        <taxon>Cuniculitremaceae</taxon>
        <taxon>Kockovaella</taxon>
    </lineage>
</organism>
<dbReference type="InterPro" id="IPR051323">
    <property type="entry name" value="AtsK-like"/>
</dbReference>
<keyword evidence="9" id="KW-1185">Reference proteome</keyword>
<dbReference type="RefSeq" id="XP_021870192.1">
    <property type="nucleotide sequence ID" value="XM_022016284.1"/>
</dbReference>
<evidence type="ECO:0000313" key="8">
    <source>
        <dbReference type="EMBL" id="ORX36063.1"/>
    </source>
</evidence>
<accession>A0A1Y1UDF8</accession>
<name>A0A1Y1UDF8_9TREE</name>
<evidence type="ECO:0000259" key="7">
    <source>
        <dbReference type="Pfam" id="PF02668"/>
    </source>
</evidence>
<evidence type="ECO:0000256" key="4">
    <source>
        <dbReference type="ARBA" id="ARBA00023002"/>
    </source>
</evidence>
<keyword evidence="5" id="KW-0408">Iron</keyword>
<reference evidence="8 9" key="1">
    <citation type="submission" date="2017-03" db="EMBL/GenBank/DDBJ databases">
        <title>Widespread Adenine N6-methylation of Active Genes in Fungi.</title>
        <authorList>
            <consortium name="DOE Joint Genome Institute"/>
            <person name="Mondo S.J."/>
            <person name="Dannebaum R.O."/>
            <person name="Kuo R.C."/>
            <person name="Louie K.B."/>
            <person name="Bewick A.J."/>
            <person name="Labutti K."/>
            <person name="Haridas S."/>
            <person name="Kuo A."/>
            <person name="Salamov A."/>
            <person name="Ahrendt S.R."/>
            <person name="Lau R."/>
            <person name="Bowen B.P."/>
            <person name="Lipzen A."/>
            <person name="Sullivan W."/>
            <person name="Andreopoulos W.B."/>
            <person name="Clum A."/>
            <person name="Lindquist E."/>
            <person name="Daum C."/>
            <person name="Northen T.R."/>
            <person name="Ramamoorthy G."/>
            <person name="Schmitz R.J."/>
            <person name="Gryganskyi A."/>
            <person name="Culley D."/>
            <person name="Magnuson J."/>
            <person name="James T.Y."/>
            <person name="O'Malley M.A."/>
            <person name="Stajich J.E."/>
            <person name="Spatafora J.W."/>
            <person name="Visel A."/>
            <person name="Grigoriev I.V."/>
        </authorList>
    </citation>
    <scope>NUCLEOTIDE SEQUENCE [LARGE SCALE GENOMIC DNA]</scope>
    <source>
        <strain evidence="8 9">NRRL Y-17943</strain>
    </source>
</reference>
<evidence type="ECO:0000256" key="6">
    <source>
        <dbReference type="SAM" id="MobiDB-lite"/>
    </source>
</evidence>
<evidence type="ECO:0000256" key="1">
    <source>
        <dbReference type="ARBA" id="ARBA00005896"/>
    </source>
</evidence>
<proteinExistence type="inferred from homology"/>
<dbReference type="PANTHER" id="PTHR30468:SF20">
    <property type="entry name" value="TAUD_TFDA-LIKE DOMAIN-CONTAINING PROTEIN-RELATED"/>
    <property type="match status" value="1"/>
</dbReference>
<dbReference type="SUPFAM" id="SSF51197">
    <property type="entry name" value="Clavaminate synthase-like"/>
    <property type="match status" value="1"/>
</dbReference>
<dbReference type="AlphaFoldDB" id="A0A1Y1UDF8"/>
<dbReference type="InterPro" id="IPR042098">
    <property type="entry name" value="TauD-like_sf"/>
</dbReference>
<dbReference type="GO" id="GO:0046872">
    <property type="term" value="F:metal ion binding"/>
    <property type="evidence" value="ECO:0007669"/>
    <property type="project" value="UniProtKB-KW"/>
</dbReference>
<protein>
    <recommendedName>
        <fullName evidence="7">TauD/TfdA-like domain-containing protein</fullName>
    </recommendedName>
</protein>
<dbReference type="GeneID" id="33558093"/>
<feature type="compositionally biased region" description="Polar residues" evidence="6">
    <location>
        <begin position="1"/>
        <end position="13"/>
    </location>
</feature>
<dbReference type="PANTHER" id="PTHR30468">
    <property type="entry name" value="ALPHA-KETOGLUTARATE-DEPENDENT SULFONATE DIOXYGENASE"/>
    <property type="match status" value="1"/>
</dbReference>
<feature type="domain" description="TauD/TfdA-like" evidence="7">
    <location>
        <begin position="55"/>
        <end position="349"/>
    </location>
</feature>
<sequence length="380" mass="42952">MPPIATQTVTSPTNEERNATLKLRGSSPPSEASSGRSRLTAPMQYQGLLDKYESFELTPSLGREFKDLQLTDLLKAPNSDALLADLAVLISRRGVVFLRDQNISSEDMMELSKRLADATQRPRESTLSIHPLESDTAPEIMVGGNPKTTDISASRQRKSGGISRFYDDVSRWASQAFHTDISFENVPADYSMLKINTLPPTGGDTMWINTYDLLDKMSPSFQEYLSTLEAEHSAEFFHDEARRLGIKIRPERERGHPLNKGDHLTAVHPVVRTNPVTGWRSIYLNKGFTKRILGVTKDEHDMIFDYINRAGFQNHDIQCRFRWGKGSVAIWDNRCTWHCATFDYEEERAGERASSIGEVPYFDPKSVNRKHGLAQEGKAW</sequence>
<evidence type="ECO:0000256" key="3">
    <source>
        <dbReference type="ARBA" id="ARBA00022964"/>
    </source>
</evidence>
<dbReference type="GO" id="GO:0016706">
    <property type="term" value="F:2-oxoglutarate-dependent dioxygenase activity"/>
    <property type="evidence" value="ECO:0007669"/>
    <property type="project" value="TreeGrafter"/>
</dbReference>
<keyword evidence="4" id="KW-0560">Oxidoreductase</keyword>
<evidence type="ECO:0000313" key="9">
    <source>
        <dbReference type="Proteomes" id="UP000193218"/>
    </source>
</evidence>
<dbReference type="InParanoid" id="A0A1Y1UDF8"/>
<dbReference type="Pfam" id="PF02668">
    <property type="entry name" value="TauD"/>
    <property type="match status" value="1"/>
</dbReference>
<evidence type="ECO:0000256" key="5">
    <source>
        <dbReference type="ARBA" id="ARBA00023004"/>
    </source>
</evidence>
<dbReference type="STRING" id="4999.A0A1Y1UDF8"/>
<dbReference type="Proteomes" id="UP000193218">
    <property type="component" value="Unassembled WGS sequence"/>
</dbReference>
<dbReference type="OrthoDB" id="10257314at2759"/>